<dbReference type="AlphaFoldDB" id="G5IBU9"/>
<organism evidence="1 2">
    <name type="scientific">Hungatella hathewayi WAL-18680</name>
    <dbReference type="NCBI Taxonomy" id="742737"/>
    <lineage>
        <taxon>Bacteria</taxon>
        <taxon>Bacillati</taxon>
        <taxon>Bacillota</taxon>
        <taxon>Clostridia</taxon>
        <taxon>Lachnospirales</taxon>
        <taxon>Lachnospiraceae</taxon>
        <taxon>Hungatella</taxon>
    </lineage>
</organism>
<proteinExistence type="predicted"/>
<dbReference type="NCBIfam" id="TIGR04223">
    <property type="entry name" value="quorum_AgrD"/>
    <property type="match status" value="1"/>
</dbReference>
<evidence type="ECO:0000313" key="2">
    <source>
        <dbReference type="Proteomes" id="UP000005384"/>
    </source>
</evidence>
<dbReference type="OrthoDB" id="1758245at2"/>
<reference evidence="1 2" key="1">
    <citation type="submission" date="2011-08" db="EMBL/GenBank/DDBJ databases">
        <title>The Genome Sequence of Clostridium hathewayi WAL-18680.</title>
        <authorList>
            <consortium name="The Broad Institute Genome Sequencing Platform"/>
            <person name="Earl A."/>
            <person name="Ward D."/>
            <person name="Feldgarden M."/>
            <person name="Gevers D."/>
            <person name="Finegold S.M."/>
            <person name="Summanen P.H."/>
            <person name="Molitoris D.R."/>
            <person name="Song M."/>
            <person name="Daigneault M."/>
            <person name="Allen-Vercoe E."/>
            <person name="Young S.K."/>
            <person name="Zeng Q."/>
            <person name="Gargeya S."/>
            <person name="Fitzgerald M."/>
            <person name="Haas B."/>
            <person name="Abouelleil A."/>
            <person name="Alvarado L."/>
            <person name="Arachchi H.M."/>
            <person name="Berlin A."/>
            <person name="Brown A."/>
            <person name="Chapman S.B."/>
            <person name="Chen Z."/>
            <person name="Dunbar C."/>
            <person name="Freedman E."/>
            <person name="Gearin G."/>
            <person name="Gellesch M."/>
            <person name="Goldberg J."/>
            <person name="Griggs A."/>
            <person name="Gujja S."/>
            <person name="Heiman D."/>
            <person name="Howarth C."/>
            <person name="Larson L."/>
            <person name="Lui A."/>
            <person name="MacDonald P.J.P."/>
            <person name="Montmayeur A."/>
            <person name="Murphy C."/>
            <person name="Neiman D."/>
            <person name="Pearson M."/>
            <person name="Priest M."/>
            <person name="Roberts A."/>
            <person name="Saif S."/>
            <person name="Shea T."/>
            <person name="Shenoy N."/>
            <person name="Sisk P."/>
            <person name="Stolte C."/>
            <person name="Sykes S."/>
            <person name="Wortman J."/>
            <person name="Nusbaum C."/>
            <person name="Birren B."/>
        </authorList>
    </citation>
    <scope>NUCLEOTIDE SEQUENCE [LARGE SCALE GENOMIC DNA]</scope>
    <source>
        <strain evidence="1 2">WAL-18680</strain>
    </source>
</reference>
<dbReference type="Proteomes" id="UP000005384">
    <property type="component" value="Unassembled WGS sequence"/>
</dbReference>
<sequence>MKKVLNKIIKLSPVALVNMMAIMLVVENVNVACAWFMHQPEVPESAKKFIK</sequence>
<gene>
    <name evidence="1" type="ORF">HMPREF9473_01132</name>
</gene>
<dbReference type="HOGENOM" id="CLU_212648_1_0_9"/>
<dbReference type="PATRIC" id="fig|742737.3.peg.1137"/>
<keyword evidence="2" id="KW-1185">Reference proteome</keyword>
<dbReference type="RefSeq" id="WP_006779118.1">
    <property type="nucleotide sequence ID" value="NZ_CP040506.1"/>
</dbReference>
<evidence type="ECO:0000313" key="1">
    <source>
        <dbReference type="EMBL" id="EHI61067.1"/>
    </source>
</evidence>
<evidence type="ECO:0008006" key="3">
    <source>
        <dbReference type="Google" id="ProtNLM"/>
    </source>
</evidence>
<accession>G5IBU9</accession>
<dbReference type="EMBL" id="ADLN01000009">
    <property type="protein sequence ID" value="EHI61067.1"/>
    <property type="molecule type" value="Genomic_DNA"/>
</dbReference>
<comment type="caution">
    <text evidence="1">The sequence shown here is derived from an EMBL/GenBank/DDBJ whole genome shotgun (WGS) entry which is preliminary data.</text>
</comment>
<protein>
    <recommendedName>
        <fullName evidence="3">Cyclic lactone autoinducer peptide</fullName>
    </recommendedName>
</protein>
<dbReference type="InterPro" id="IPR009229">
    <property type="entry name" value="AgrD"/>
</dbReference>
<name>G5IBU9_9FIRM</name>